<accession>A0A2M7W2Z8</accession>
<dbReference type="PROSITE" id="PS50110">
    <property type="entry name" value="RESPONSE_REGULATORY"/>
    <property type="match status" value="1"/>
</dbReference>
<dbReference type="PANTHER" id="PTHR44591:SF3">
    <property type="entry name" value="RESPONSE REGULATORY DOMAIN-CONTAINING PROTEIN"/>
    <property type="match status" value="1"/>
</dbReference>
<sequence>MEKTMLVIEDYQPLLQAIVAKATSEGILCLEARSVDEAIQMLSLHKNVSLIWLDHHLLGESSGIDFLTTVRKEESYKKIPVIVVSNETNLSKTAEYESLGVVAYFSKAESKLSDIMEKVLLLLS</sequence>
<dbReference type="InterPro" id="IPR001789">
    <property type="entry name" value="Sig_transdc_resp-reg_receiver"/>
</dbReference>
<dbReference type="InterPro" id="IPR011006">
    <property type="entry name" value="CheY-like_superfamily"/>
</dbReference>
<name>A0A2M7W2Z8_9BACT</name>
<dbReference type="SMART" id="SM00448">
    <property type="entry name" value="REC"/>
    <property type="match status" value="1"/>
</dbReference>
<protein>
    <recommendedName>
        <fullName evidence="3">Response regulatory domain-containing protein</fullName>
    </recommendedName>
</protein>
<dbReference type="EMBL" id="PFQB01000015">
    <property type="protein sequence ID" value="PJA15504.1"/>
    <property type="molecule type" value="Genomic_DNA"/>
</dbReference>
<feature type="modified residue" description="4-aspartylphosphate" evidence="2">
    <location>
        <position position="54"/>
    </location>
</feature>
<evidence type="ECO:0000313" key="5">
    <source>
        <dbReference type="Proteomes" id="UP000228952"/>
    </source>
</evidence>
<dbReference type="SUPFAM" id="SSF52172">
    <property type="entry name" value="CheY-like"/>
    <property type="match status" value="1"/>
</dbReference>
<evidence type="ECO:0000313" key="4">
    <source>
        <dbReference type="EMBL" id="PJA15504.1"/>
    </source>
</evidence>
<reference evidence="5" key="1">
    <citation type="submission" date="2017-09" db="EMBL/GenBank/DDBJ databases">
        <title>Depth-based differentiation of microbial function through sediment-hosted aquifers and enrichment of novel symbionts in the deep terrestrial subsurface.</title>
        <authorList>
            <person name="Probst A.J."/>
            <person name="Ladd B."/>
            <person name="Jarett J.K."/>
            <person name="Geller-Mcgrath D.E."/>
            <person name="Sieber C.M.K."/>
            <person name="Emerson J.B."/>
            <person name="Anantharaman K."/>
            <person name="Thomas B.C."/>
            <person name="Malmstrom R."/>
            <person name="Stieglmeier M."/>
            <person name="Klingl A."/>
            <person name="Woyke T."/>
            <person name="Ryan C.M."/>
            <person name="Banfield J.F."/>
        </authorList>
    </citation>
    <scope>NUCLEOTIDE SEQUENCE [LARGE SCALE GENOMIC DNA]</scope>
</reference>
<dbReference type="Proteomes" id="UP000228952">
    <property type="component" value="Unassembled WGS sequence"/>
</dbReference>
<dbReference type="GO" id="GO:0000160">
    <property type="term" value="P:phosphorelay signal transduction system"/>
    <property type="evidence" value="ECO:0007669"/>
    <property type="project" value="InterPro"/>
</dbReference>
<evidence type="ECO:0000256" key="2">
    <source>
        <dbReference type="PROSITE-ProRule" id="PRU00169"/>
    </source>
</evidence>
<gene>
    <name evidence="4" type="ORF">COX64_00645</name>
</gene>
<organism evidence="4 5">
    <name type="scientific">Candidatus Dojkabacteria bacterium CG_4_10_14_0_2_um_filter_Dojkabacteria_WS6_41_15</name>
    <dbReference type="NCBI Taxonomy" id="2014249"/>
    <lineage>
        <taxon>Bacteria</taxon>
        <taxon>Candidatus Dojkabacteria</taxon>
    </lineage>
</organism>
<dbReference type="Pfam" id="PF00072">
    <property type="entry name" value="Response_reg"/>
    <property type="match status" value="1"/>
</dbReference>
<dbReference type="AlphaFoldDB" id="A0A2M7W2Z8"/>
<dbReference type="InterPro" id="IPR050595">
    <property type="entry name" value="Bact_response_regulator"/>
</dbReference>
<evidence type="ECO:0000256" key="1">
    <source>
        <dbReference type="ARBA" id="ARBA00022553"/>
    </source>
</evidence>
<dbReference type="Gene3D" id="3.40.50.2300">
    <property type="match status" value="1"/>
</dbReference>
<dbReference type="CDD" id="cd00156">
    <property type="entry name" value="REC"/>
    <property type="match status" value="1"/>
</dbReference>
<comment type="caution">
    <text evidence="4">The sequence shown here is derived from an EMBL/GenBank/DDBJ whole genome shotgun (WGS) entry which is preliminary data.</text>
</comment>
<proteinExistence type="predicted"/>
<dbReference type="PANTHER" id="PTHR44591">
    <property type="entry name" value="STRESS RESPONSE REGULATOR PROTEIN 1"/>
    <property type="match status" value="1"/>
</dbReference>
<keyword evidence="1 2" id="KW-0597">Phosphoprotein</keyword>
<feature type="domain" description="Response regulatory" evidence="3">
    <location>
        <begin position="4"/>
        <end position="122"/>
    </location>
</feature>
<evidence type="ECO:0000259" key="3">
    <source>
        <dbReference type="PROSITE" id="PS50110"/>
    </source>
</evidence>